<dbReference type="InterPro" id="IPR051319">
    <property type="entry name" value="Oligoribo/pAp-PDE_c-di-AMP_PDE"/>
</dbReference>
<evidence type="ECO:0000259" key="1">
    <source>
        <dbReference type="Pfam" id="PF01368"/>
    </source>
</evidence>
<dbReference type="Pfam" id="PF01368">
    <property type="entry name" value="DHH"/>
    <property type="match status" value="1"/>
</dbReference>
<evidence type="ECO:0000313" key="3">
    <source>
        <dbReference type="EMBL" id="EDM24622.1"/>
    </source>
</evidence>
<evidence type="ECO:0000259" key="2">
    <source>
        <dbReference type="Pfam" id="PF02272"/>
    </source>
</evidence>
<dbReference type="Gene3D" id="3.10.310.30">
    <property type="match status" value="1"/>
</dbReference>
<dbReference type="SUPFAM" id="SSF64182">
    <property type="entry name" value="DHH phosphoesterases"/>
    <property type="match status" value="1"/>
</dbReference>
<dbReference type="AlphaFoldDB" id="A0AAI9AJG5"/>
<dbReference type="PANTHER" id="PTHR47618:SF1">
    <property type="entry name" value="BIFUNCTIONAL OLIGORIBONUCLEASE AND PAP PHOSPHATASE NRNA"/>
    <property type="match status" value="1"/>
</dbReference>
<dbReference type="GO" id="GO:0003676">
    <property type="term" value="F:nucleic acid binding"/>
    <property type="evidence" value="ECO:0007669"/>
    <property type="project" value="InterPro"/>
</dbReference>
<dbReference type="Pfam" id="PF02272">
    <property type="entry name" value="DHHA1"/>
    <property type="match status" value="1"/>
</dbReference>
<gene>
    <name evidence="3" type="ORF">CMTB2_03863</name>
</gene>
<dbReference type="EMBL" id="ABCJ01000001">
    <property type="protein sequence ID" value="EDM24622.1"/>
    <property type="molecule type" value="Genomic_DNA"/>
</dbReference>
<proteinExistence type="predicted"/>
<dbReference type="InterPro" id="IPR003156">
    <property type="entry name" value="DHHA1_dom"/>
</dbReference>
<dbReference type="Gene3D" id="3.90.1640.10">
    <property type="entry name" value="inorganic pyrophosphatase (n-terminal core)"/>
    <property type="match status" value="1"/>
</dbReference>
<feature type="domain" description="DHHA1" evidence="2">
    <location>
        <begin position="231"/>
        <end position="313"/>
    </location>
</feature>
<accession>A0AAI9AJG5</accession>
<dbReference type="Proteomes" id="UP000003288">
    <property type="component" value="Unassembled WGS sequence"/>
</dbReference>
<sequence>MNSLFKKAYEKIKDSKNIVLISHINPDGDALGSSLSLYPILKNMGKKVTIFNVTQSLPQYLDFLPNFNKVTNKLPKNYDLMISFDCGSFDRLGIEEKPPFLINFDHHISNTNYGDINIIDPKAASTSQVVYNFCKVNNISIDKDSATCMYTALVTDTGSFQYESVNEKVFLMAADLVSIGVKPDFVAKMLFQRDRLSRLRLLAKAYDTIEMCCDGEAAFVEVSKEMMEITGAIKEDTDTIVNSVRNIASVEVACMLREDDEGIKISLRSKNFADVSKIVQKYGGGGHIRAAGATIKGEYDFDKVKNMIKDDINEVLKEKE</sequence>
<comment type="caution">
    <text evidence="3">The sequence shown here is derived from an EMBL/GenBank/DDBJ whole genome shotgun (WGS) entry which is preliminary data.</text>
</comment>
<dbReference type="RefSeq" id="WP_007473719.1">
    <property type="nucleotide sequence ID" value="NZ_ABCJ01000001.1"/>
</dbReference>
<protein>
    <submittedName>
        <fullName evidence="3">Exopolyphosphatase-related protein</fullName>
    </submittedName>
</protein>
<reference evidence="3 4" key="1">
    <citation type="journal article" date="2011" name="Stand. Genomic Sci.">
        <title>Draft genome sequence of Caminibacter mediatlanticus strain TB-2, an epsilonproteobacterium isolated from a deep-sea hydrothermal vent.</title>
        <authorList>
            <person name="Giovannelli D."/>
            <person name="Ferriera S."/>
            <person name="Johnson J."/>
            <person name="Kravitz S."/>
            <person name="Perez-Rodriguez I."/>
            <person name="Ricci J."/>
            <person name="O'Brien C."/>
            <person name="Voordeckers J.W."/>
            <person name="Bini E."/>
            <person name="Vetriani C."/>
        </authorList>
    </citation>
    <scope>NUCLEOTIDE SEQUENCE [LARGE SCALE GENOMIC DNA]</scope>
    <source>
        <strain evidence="3 4">TB-2</strain>
    </source>
</reference>
<dbReference type="InterPro" id="IPR038763">
    <property type="entry name" value="DHH_sf"/>
</dbReference>
<feature type="domain" description="DDH" evidence="1">
    <location>
        <begin position="17"/>
        <end position="152"/>
    </location>
</feature>
<dbReference type="PANTHER" id="PTHR47618">
    <property type="entry name" value="BIFUNCTIONAL OLIGORIBONUCLEASE AND PAP PHOSPHATASE NRNA"/>
    <property type="match status" value="1"/>
</dbReference>
<dbReference type="InterPro" id="IPR001667">
    <property type="entry name" value="DDH_dom"/>
</dbReference>
<organism evidence="3 4">
    <name type="scientific">Caminibacter mediatlanticus TB-2</name>
    <dbReference type="NCBI Taxonomy" id="391592"/>
    <lineage>
        <taxon>Bacteria</taxon>
        <taxon>Pseudomonadati</taxon>
        <taxon>Campylobacterota</taxon>
        <taxon>Epsilonproteobacteria</taxon>
        <taxon>Nautiliales</taxon>
        <taxon>Nautiliaceae</taxon>
        <taxon>Caminibacter</taxon>
    </lineage>
</organism>
<evidence type="ECO:0000313" key="4">
    <source>
        <dbReference type="Proteomes" id="UP000003288"/>
    </source>
</evidence>
<name>A0AAI9AJG5_9BACT</name>